<proteinExistence type="predicted"/>
<evidence type="ECO:0000313" key="3">
    <source>
        <dbReference type="Proteomes" id="UP000432727"/>
    </source>
</evidence>
<dbReference type="InterPro" id="IPR036388">
    <property type="entry name" value="WH-like_DNA-bd_sf"/>
</dbReference>
<name>A0A6I4TFI4_9SPHN</name>
<gene>
    <name evidence="2" type="ORF">GRI34_00280</name>
</gene>
<feature type="region of interest" description="Disordered" evidence="1">
    <location>
        <begin position="140"/>
        <end position="174"/>
    </location>
</feature>
<evidence type="ECO:0008006" key="4">
    <source>
        <dbReference type="Google" id="ProtNLM"/>
    </source>
</evidence>
<organism evidence="2 3">
    <name type="scientific">Qipengyuania aquimaris</name>
    <dbReference type="NCBI Taxonomy" id="255984"/>
    <lineage>
        <taxon>Bacteria</taxon>
        <taxon>Pseudomonadati</taxon>
        <taxon>Pseudomonadota</taxon>
        <taxon>Alphaproteobacteria</taxon>
        <taxon>Sphingomonadales</taxon>
        <taxon>Erythrobacteraceae</taxon>
        <taxon>Qipengyuania</taxon>
    </lineage>
</organism>
<comment type="caution">
    <text evidence="2">The sequence shown here is derived from an EMBL/GenBank/DDBJ whole genome shotgun (WGS) entry which is preliminary data.</text>
</comment>
<dbReference type="EMBL" id="WTYI01000001">
    <property type="protein sequence ID" value="MXO94852.1"/>
    <property type="molecule type" value="Genomic_DNA"/>
</dbReference>
<protein>
    <recommendedName>
        <fullName evidence="4">Bacteriophage lambda Replication protein O N-terminal domain-containing protein</fullName>
    </recommendedName>
</protein>
<feature type="compositionally biased region" description="Basic residues" evidence="1">
    <location>
        <begin position="376"/>
        <end position="386"/>
    </location>
</feature>
<dbReference type="OrthoDB" id="8455751at2"/>
<accession>A0A6I4TFI4</accession>
<dbReference type="Proteomes" id="UP000432727">
    <property type="component" value="Unassembled WGS sequence"/>
</dbReference>
<dbReference type="AlphaFoldDB" id="A0A6I4TFI4"/>
<evidence type="ECO:0000313" key="2">
    <source>
        <dbReference type="EMBL" id="MXO94852.1"/>
    </source>
</evidence>
<dbReference type="Gene3D" id="1.10.10.10">
    <property type="entry name" value="Winged helix-like DNA-binding domain superfamily/Winged helix DNA-binding domain"/>
    <property type="match status" value="1"/>
</dbReference>
<evidence type="ECO:0000256" key="1">
    <source>
        <dbReference type="SAM" id="MobiDB-lite"/>
    </source>
</evidence>
<reference evidence="2 3" key="1">
    <citation type="submission" date="2019-12" db="EMBL/GenBank/DDBJ databases">
        <title>Genomic-based taxomic classification of the family Erythrobacteraceae.</title>
        <authorList>
            <person name="Xu L."/>
        </authorList>
    </citation>
    <scope>NUCLEOTIDE SEQUENCE [LARGE SCALE GENOMIC DNA]</scope>
    <source>
        <strain evidence="2 3">JCM 12189</strain>
    </source>
</reference>
<feature type="region of interest" description="Disordered" evidence="1">
    <location>
        <begin position="354"/>
        <end position="411"/>
    </location>
</feature>
<sequence length="411" mass="47072">MAKHPSLIQKYQIIVREWMPHLSTNEFAVLIQLVDRTIGWGKTRATFSLNRVLEGDKAYGGIKMSRRGLFYALSSLEEKGMIARHKHPQGKQIRMYSVNMGWTPAMPIVPKRLQYGPKTSAGDAPDQCNSCTGPVHEVHTRERSLGEGSQENEEQVAARPADDTATAVNPDDLIRKAKADLRTLRRQPPRKLTTLPQKIDAAQREWRAAIEENHPTGGCLAWNQREVAMVKAKLRGWNDRRIEFHKFIGWCAANWSLVRRKQLAWMTKSKPPKTPEIGFLVSFITHFHEAWADRDLGNWMHEDQTRDYDKLRAKGLSHDEAVHRLAKDDAIAETRDENRKAKQDIAIRRGMLKRQEERLKNKTSAAPHPRSEAARASKRPAAKPVKRLTGQELQDFEFDDTPLDPNWEPLN</sequence>
<keyword evidence="3" id="KW-1185">Reference proteome</keyword>
<dbReference type="RefSeq" id="WP_160594231.1">
    <property type="nucleotide sequence ID" value="NZ_WTYI01000001.1"/>
</dbReference>